<dbReference type="EMBL" id="MW580850">
    <property type="protein sequence ID" value="QRM16437.1"/>
    <property type="molecule type" value="Genomic_DNA"/>
</dbReference>
<feature type="transmembrane region" description="Helical" evidence="1">
    <location>
        <begin position="217"/>
        <end position="239"/>
    </location>
</feature>
<evidence type="ECO:0000313" key="5">
    <source>
        <dbReference type="EMBL" id="QRM16565.1"/>
    </source>
</evidence>
<protein>
    <submittedName>
        <fullName evidence="8">Membrane protein ORF11</fullName>
    </submittedName>
</protein>
<reference evidence="2 10" key="1">
    <citation type="journal article" date="2010" name="J. Gen. Virol.">
        <title>Complete genome sequence and taxonomic position of anguillid herpesvirus 1.</title>
        <authorList>
            <person name="van Beurden S.J."/>
            <person name="Bossers A."/>
            <person name="Voorbergen-Laarman M.H."/>
            <person name="Haenen O.L."/>
            <person name="Peters S."/>
            <person name="Abma-Henkens M.H."/>
            <person name="Peeters B.P."/>
            <person name="Rottier P.J."/>
            <person name="Engelsma M.Y."/>
        </authorList>
    </citation>
    <scope>NUCLEOTIDE SEQUENCE [LARGE SCALE GENOMIC DNA]</scope>
    <source>
        <strain evidence="2">500138</strain>
        <strain evidence="10">Isolate Anguilla anguilla/Netherlands/500138/1998</strain>
    </source>
</reference>
<proteinExistence type="predicted"/>
<name>A0A8E5EWH4_9VIRU</name>
<reference evidence="2" key="2">
    <citation type="submission" date="2012-05" db="EMBL/GenBank/DDBJ databases">
        <authorList>
            <person name="van Beurden S.J."/>
            <person name="Gatherer D."/>
            <person name="Tuzi K."/>
            <person name="Herzyk P."/>
            <person name="Galbraith J."/>
            <person name="Peeters B.P.H."/>
            <person name="Rottier P.J.M."/>
            <person name="Engelsma M.Y."/>
            <person name="Davison A.J."/>
        </authorList>
    </citation>
    <scope>NUCLEOTIDE SEQUENCE</scope>
    <source>
        <strain evidence="2">500138</strain>
    </source>
</reference>
<evidence type="ECO:0000313" key="9">
    <source>
        <dbReference type="EMBL" id="QRM17090.1"/>
    </source>
</evidence>
<keyword evidence="1" id="KW-0812">Transmembrane</keyword>
<evidence type="ECO:0000313" key="2">
    <source>
        <dbReference type="EMBL" id="ADA57774.2"/>
    </source>
</evidence>
<reference evidence="8" key="3">
    <citation type="journal article" date="2021" name="Microorganisms">
        <title>Genomes of Anguillid Herpesvirus 1 Strains Reveal Evolutionary Disparities and Low Genetic Diversity in the Genus Cyprinivirus.</title>
        <authorList>
            <person name="Donohoe O."/>
            <person name="Zhang H."/>
            <person name="Delrez N."/>
            <person name="Gao Y."/>
            <person name="Suarez N.M."/>
            <person name="Davison A.J."/>
            <person name="Vanderplasschen A."/>
        </authorList>
    </citation>
    <scope>NUCLEOTIDE SEQUENCE</scope>
    <source>
        <strain evidence="3">500138</strain>
        <strain evidence="5">DK-200249</strain>
        <strain evidence="4">DK-2008-50-66-1</strain>
        <strain evidence="6">DK-205223-2</strain>
        <strain evidence="7">DK-206116-1</strain>
        <strain evidence="8">HVA 486123</strain>
        <strain evidence="9">UK N080</strain>
    </source>
</reference>
<sequence length="264" mass="28634">MFTLIFAAAILAVSSAQVVVIGQDNLGRSMVTVPTRNDPNAVTMYQFTGTNYEEMCNSKEMGLPAPRCHWLQVGAIVKSVNFTVRTETIEQMFFQIKESGATSSALRTIIAERPCTFFATGDGLLVQHDSRATMVRFNGTATQTFQGSLNNGLILIPGQYSGSVMMGYSDNGALFEWGNLCKRVSTPDSIPTVTPPKVTVATTTDYKFAVQDYKIPIAAGAGILLLLIIALAVVAVIVVKKKKQQNSRSNIVVKFSPVRTPQQV</sequence>
<dbReference type="KEGG" id="vg:8683443"/>
<keyword evidence="1" id="KW-0472">Membrane</keyword>
<evidence type="ECO:0000313" key="4">
    <source>
        <dbReference type="EMBL" id="QRM16437.1"/>
    </source>
</evidence>
<dbReference type="EMBL" id="MW580849">
    <property type="protein sequence ID" value="QRM16306.1"/>
    <property type="molecule type" value="Genomic_DNA"/>
</dbReference>
<evidence type="ECO:0000313" key="6">
    <source>
        <dbReference type="EMBL" id="QRM16698.1"/>
    </source>
</evidence>
<evidence type="ECO:0000313" key="7">
    <source>
        <dbReference type="EMBL" id="QRM16830.1"/>
    </source>
</evidence>
<dbReference type="GeneID" id="8683443"/>
<dbReference type="RefSeq" id="YP_003358150.2">
    <property type="nucleotide sequence ID" value="NC_013668.3"/>
</dbReference>
<evidence type="ECO:0000256" key="1">
    <source>
        <dbReference type="SAM" id="Phobius"/>
    </source>
</evidence>
<reference evidence="8" key="4">
    <citation type="submission" date="2021-02" db="EMBL/GenBank/DDBJ databases">
        <authorList>
            <person name="Vanderplasschen A.F.C."/>
            <person name="Davison A.J."/>
        </authorList>
    </citation>
    <scope>NUCLEOTIDE SEQUENCE</scope>
    <source>
        <strain evidence="3">500138</strain>
        <strain evidence="5">DK-200249</strain>
        <strain evidence="4">DK-2008-50-66-1</strain>
        <strain evidence="6">DK-205223-2</strain>
        <strain evidence="7">DK-206116-1</strain>
        <strain evidence="8">HVA 486123</strain>
        <strain evidence="9">UK N080</strain>
    </source>
</reference>
<dbReference type="Proteomes" id="UP000011239">
    <property type="component" value="Segment"/>
</dbReference>
<organism evidence="8">
    <name type="scientific">Anguillid herpesvirus 1</name>
    <dbReference type="NCBI Taxonomy" id="150286"/>
    <lineage>
        <taxon>Viruses</taxon>
        <taxon>Duplodnaviria</taxon>
        <taxon>Heunggongvirae</taxon>
        <taxon>Peploviricota</taxon>
        <taxon>Herviviricetes</taxon>
        <taxon>Herpesvirales</taxon>
        <taxon>Alloherpesviridae</taxon>
        <taxon>Cyvirus</taxon>
        <taxon>Cyvirus anguillidallo1</taxon>
    </lineage>
</organism>
<accession>D2E862</accession>
<dbReference type="EMBL" id="MW580852">
    <property type="protein sequence ID" value="QRM16698.1"/>
    <property type="molecule type" value="Genomic_DNA"/>
</dbReference>
<evidence type="ECO:0000313" key="3">
    <source>
        <dbReference type="EMBL" id="QRM16306.1"/>
    </source>
</evidence>
<evidence type="ECO:0000313" key="10">
    <source>
        <dbReference type="Proteomes" id="UP000011239"/>
    </source>
</evidence>
<dbReference type="EMBL" id="MW580853">
    <property type="protein sequence ID" value="QRM16830.1"/>
    <property type="molecule type" value="Genomic_DNA"/>
</dbReference>
<dbReference type="EMBL" id="FJ940765">
    <property type="protein sequence ID" value="ADA57774.2"/>
    <property type="molecule type" value="Genomic_DNA"/>
</dbReference>
<dbReference type="EMBL" id="MW580851">
    <property type="protein sequence ID" value="QRM16565.1"/>
    <property type="molecule type" value="Genomic_DNA"/>
</dbReference>
<gene>
    <name evidence="8" type="primary">ORF11</name>
    <name evidence="2" type="ORF">AngHV1_ORF11</name>
</gene>
<keyword evidence="10" id="KW-1185">Reference proteome</keyword>
<accession>A0A8E5EWH4</accession>
<evidence type="ECO:0000313" key="8">
    <source>
        <dbReference type="EMBL" id="QRM16959.1"/>
    </source>
</evidence>
<keyword evidence="1" id="KW-1133">Transmembrane helix</keyword>
<dbReference type="EMBL" id="MW580854">
    <property type="protein sequence ID" value="QRM16959.1"/>
    <property type="molecule type" value="Genomic_DNA"/>
</dbReference>
<dbReference type="EMBL" id="MW580855">
    <property type="protein sequence ID" value="QRM17090.1"/>
    <property type="molecule type" value="Genomic_DNA"/>
</dbReference>